<proteinExistence type="predicted"/>
<keyword evidence="1" id="KW-0614">Plasmid</keyword>
<dbReference type="EMBL" id="CP009336">
    <property type="protein sequence ID" value="AJG79632.1"/>
    <property type="molecule type" value="Genomic_DNA"/>
</dbReference>
<gene>
    <name evidence="1" type="ORF">BF38_5472</name>
</gene>
<sequence>MEEVIRDFESIGLDNIIALAPLQVIQRLDRFESYKEKTSIELYPHIKHGSVKVIDVRSKKSGRKGIFMMQYISL</sequence>
<name>A0AB33B6R8_BACTU</name>
<evidence type="ECO:0000313" key="1">
    <source>
        <dbReference type="EMBL" id="AJG79632.1"/>
    </source>
</evidence>
<geneLocation type="plasmid" evidence="1 2">
    <name>1</name>
</geneLocation>
<organism evidence="1 2">
    <name type="scientific">Bacillus thuringiensis</name>
    <dbReference type="NCBI Taxonomy" id="1428"/>
    <lineage>
        <taxon>Bacteria</taxon>
        <taxon>Bacillati</taxon>
        <taxon>Bacillota</taxon>
        <taxon>Bacilli</taxon>
        <taxon>Bacillales</taxon>
        <taxon>Bacillaceae</taxon>
        <taxon>Bacillus</taxon>
        <taxon>Bacillus cereus group</taxon>
    </lineage>
</organism>
<dbReference type="KEGG" id="btw:BF38_5472"/>
<reference evidence="1 2" key="1">
    <citation type="journal article" date="2015" name="Genome Announc.">
        <title>Complete genome sequences for 35 biothreat assay-relevant bacillus species.</title>
        <authorList>
            <person name="Johnson S.L."/>
            <person name="Daligault H.E."/>
            <person name="Davenport K.W."/>
            <person name="Jaissle J."/>
            <person name="Frey K.G."/>
            <person name="Ladner J.T."/>
            <person name="Broomall S.M."/>
            <person name="Bishop-Lilly K.A."/>
            <person name="Bruce D.C."/>
            <person name="Gibbons H.S."/>
            <person name="Coyne S.R."/>
            <person name="Lo C.C."/>
            <person name="Meincke L."/>
            <person name="Munk A.C."/>
            <person name="Koroleva G.I."/>
            <person name="Rosenzweig C.N."/>
            <person name="Palacios G.F."/>
            <person name="Redden C.L."/>
            <person name="Minogue T.D."/>
            <person name="Chain P.S."/>
        </authorList>
    </citation>
    <scope>NUCLEOTIDE SEQUENCE [LARGE SCALE GENOMIC DNA]</scope>
    <source>
        <strain evidence="1 2">HD1011</strain>
    </source>
</reference>
<protein>
    <submittedName>
        <fullName evidence="1">Metallo-beta-lactamase/rhodanese-like domain protein</fullName>
    </submittedName>
</protein>
<dbReference type="AlphaFoldDB" id="A0AB33B6R8"/>
<dbReference type="Proteomes" id="UP000031876">
    <property type="component" value="Plasmid 1"/>
</dbReference>
<accession>A0AB33B6R8</accession>
<evidence type="ECO:0000313" key="2">
    <source>
        <dbReference type="Proteomes" id="UP000031876"/>
    </source>
</evidence>